<comment type="subunit">
    <text evidence="7">Homodimer.</text>
</comment>
<keyword evidence="6 7" id="KW-0326">Glycosidase</keyword>
<proteinExistence type="inferred from homology"/>
<dbReference type="CDD" id="cd14792">
    <property type="entry name" value="GH27"/>
    <property type="match status" value="1"/>
</dbReference>
<dbReference type="PANTHER" id="PTHR11452:SF83">
    <property type="entry name" value="ALPHA-GALACTOSIDASE"/>
    <property type="match status" value="1"/>
</dbReference>
<keyword evidence="4 8" id="KW-0732">Signal</keyword>
<dbReference type="GO" id="GO:0016139">
    <property type="term" value="P:glycoside catabolic process"/>
    <property type="evidence" value="ECO:0007669"/>
    <property type="project" value="TreeGrafter"/>
</dbReference>
<comment type="catalytic activity">
    <reaction evidence="1">
        <text>Hydrolysis of terminal, non-reducing alpha-D-galactose residues in alpha-D-galactosides, including galactose oligosaccharides, galactomannans and galactolipids.</text>
        <dbReference type="EC" id="3.2.1.22"/>
    </reaction>
</comment>
<evidence type="ECO:0000256" key="1">
    <source>
        <dbReference type="ARBA" id="ARBA00001255"/>
    </source>
</evidence>
<dbReference type="Gene3D" id="2.60.40.1180">
    <property type="entry name" value="Golgi alpha-mannosidase II"/>
    <property type="match status" value="1"/>
</dbReference>
<dbReference type="Proteomes" id="UP000887560">
    <property type="component" value="Unplaced"/>
</dbReference>
<comment type="similarity">
    <text evidence="2 7">Belongs to the glycosyl hydrolase 27 family.</text>
</comment>
<dbReference type="FunFam" id="3.20.20.70:FF:000197">
    <property type="entry name" value="Alpha-galactosidase"/>
    <property type="match status" value="1"/>
</dbReference>
<evidence type="ECO:0000256" key="4">
    <source>
        <dbReference type="ARBA" id="ARBA00022729"/>
    </source>
</evidence>
<dbReference type="InterPro" id="IPR013780">
    <property type="entry name" value="Glyco_hydro_b"/>
</dbReference>
<dbReference type="InterPro" id="IPR017853">
    <property type="entry name" value="GH"/>
</dbReference>
<dbReference type="Pfam" id="PF16499">
    <property type="entry name" value="Melibiase_2"/>
    <property type="match status" value="2"/>
</dbReference>
<keyword evidence="10" id="KW-1185">Reference proteome</keyword>
<feature type="domain" description="Alpha galactosidase C-terminal" evidence="9">
    <location>
        <begin position="378"/>
        <end position="441"/>
    </location>
</feature>
<dbReference type="GO" id="GO:0005737">
    <property type="term" value="C:cytoplasm"/>
    <property type="evidence" value="ECO:0007669"/>
    <property type="project" value="TreeGrafter"/>
</dbReference>
<dbReference type="PANTHER" id="PTHR11452">
    <property type="entry name" value="ALPHA-GALACTOSIDASE/ALPHA-N-ACETYLGALACTOSAMINIDASE"/>
    <property type="match status" value="1"/>
</dbReference>
<dbReference type="AlphaFoldDB" id="A0A915NUS4"/>
<evidence type="ECO:0000256" key="8">
    <source>
        <dbReference type="SAM" id="SignalP"/>
    </source>
</evidence>
<dbReference type="PROSITE" id="PS00512">
    <property type="entry name" value="ALPHA_GALACTOSIDASE"/>
    <property type="match status" value="1"/>
</dbReference>
<evidence type="ECO:0000256" key="3">
    <source>
        <dbReference type="ARBA" id="ARBA00012755"/>
    </source>
</evidence>
<name>A0A915NUS4_9BILA</name>
<dbReference type="SUPFAM" id="SSF51011">
    <property type="entry name" value="Glycosyl hydrolase domain"/>
    <property type="match status" value="1"/>
</dbReference>
<dbReference type="InterPro" id="IPR041233">
    <property type="entry name" value="Melibiase_C"/>
</dbReference>
<dbReference type="PRINTS" id="PR00740">
    <property type="entry name" value="GLHYDRLASE27"/>
</dbReference>
<dbReference type="InterPro" id="IPR000111">
    <property type="entry name" value="Glyco_hydro_27/36_CS"/>
</dbReference>
<evidence type="ECO:0000256" key="6">
    <source>
        <dbReference type="ARBA" id="ARBA00023295"/>
    </source>
</evidence>
<reference evidence="11" key="1">
    <citation type="submission" date="2022-11" db="UniProtKB">
        <authorList>
            <consortium name="WormBaseParasite"/>
        </authorList>
    </citation>
    <scope>IDENTIFICATION</scope>
</reference>
<organism evidence="10 11">
    <name type="scientific">Meloidogyne floridensis</name>
    <dbReference type="NCBI Taxonomy" id="298350"/>
    <lineage>
        <taxon>Eukaryota</taxon>
        <taxon>Metazoa</taxon>
        <taxon>Ecdysozoa</taxon>
        <taxon>Nematoda</taxon>
        <taxon>Chromadorea</taxon>
        <taxon>Rhabditida</taxon>
        <taxon>Tylenchina</taxon>
        <taxon>Tylenchomorpha</taxon>
        <taxon>Tylenchoidea</taxon>
        <taxon>Meloidogynidae</taxon>
        <taxon>Meloidogyninae</taxon>
        <taxon>Meloidogyne</taxon>
    </lineage>
</organism>
<keyword evidence="7" id="KW-1015">Disulfide bond</keyword>
<feature type="chain" id="PRO_5037870589" description="Alpha-galactosidase" evidence="8">
    <location>
        <begin position="22"/>
        <end position="453"/>
    </location>
</feature>
<evidence type="ECO:0000313" key="10">
    <source>
        <dbReference type="Proteomes" id="UP000887560"/>
    </source>
</evidence>
<dbReference type="Gene3D" id="3.20.20.70">
    <property type="entry name" value="Aldolase class I"/>
    <property type="match status" value="1"/>
</dbReference>
<sequence length="453" mass="51674">MLQINIFKILILIFLATIINALDNGLARTPPMGWMSWTKFYCEIDCAHHPFSCINERLYKDMADRMVEDGFRDAGYVSVHIDDCWMQRKRDSKGRLLADDKRFASGMGALADYMHSKGLKLGIYEDIGTATCEGYPGTWGHLNEDATSFADWKVDYLKLDGCNLNASLMAKQGYMAMGKELNKTGRPIVYSCSWPAYLLFSHQQKDINYTLIGENCNLWRNFDDIERSWTSILKTIDFYIKYQDIYRKAQGPGRWNDPDMVIKYSFAKQPNLNMVKKAPSLQLFKQTKSMIIVGNTEITVAQSRVQMAIWSIWSAPLIMSNDLRTLLPEHREILLNPRIIAVDQDPLGIFGRMVYNEKSVYVFVKEMTPAIPSRNLYSYAVAVLNYGTKPVQFATDLKSIGLTNKAGYSVQELWKGTNLGHFSPSTVYNITLEKNDVAIFKATLDGITKNIYN</sequence>
<dbReference type="GO" id="GO:0004557">
    <property type="term" value="F:alpha-galactosidase activity"/>
    <property type="evidence" value="ECO:0007669"/>
    <property type="project" value="UniProtKB-EC"/>
</dbReference>
<dbReference type="WBParaSite" id="scf7180000421088.g6277">
    <property type="protein sequence ID" value="scf7180000421088.g6277"/>
    <property type="gene ID" value="scf7180000421088.g6277"/>
</dbReference>
<evidence type="ECO:0000256" key="2">
    <source>
        <dbReference type="ARBA" id="ARBA00009743"/>
    </source>
</evidence>
<protein>
    <recommendedName>
        <fullName evidence="3 7">Alpha-galactosidase</fullName>
        <ecNumber evidence="7">3.2.1.-</ecNumber>
    </recommendedName>
</protein>
<keyword evidence="5 7" id="KW-0378">Hydrolase</keyword>
<accession>A0A915NUS4</accession>
<dbReference type="SUPFAM" id="SSF51445">
    <property type="entry name" value="(Trans)glycosidases"/>
    <property type="match status" value="1"/>
</dbReference>
<dbReference type="GO" id="GO:0009311">
    <property type="term" value="P:oligosaccharide metabolic process"/>
    <property type="evidence" value="ECO:0007669"/>
    <property type="project" value="TreeGrafter"/>
</dbReference>
<dbReference type="InterPro" id="IPR013785">
    <property type="entry name" value="Aldolase_TIM"/>
</dbReference>
<evidence type="ECO:0000256" key="7">
    <source>
        <dbReference type="RuleBase" id="RU361168"/>
    </source>
</evidence>
<feature type="signal peptide" evidence="8">
    <location>
        <begin position="1"/>
        <end position="21"/>
    </location>
</feature>
<dbReference type="InterPro" id="IPR002241">
    <property type="entry name" value="Glyco_hydro_27"/>
</dbReference>
<dbReference type="EC" id="3.2.1.-" evidence="7"/>
<dbReference type="Pfam" id="PF17801">
    <property type="entry name" value="Melibiase_C"/>
    <property type="match status" value="1"/>
</dbReference>
<evidence type="ECO:0000259" key="9">
    <source>
        <dbReference type="Pfam" id="PF17801"/>
    </source>
</evidence>
<evidence type="ECO:0000256" key="5">
    <source>
        <dbReference type="ARBA" id="ARBA00022801"/>
    </source>
</evidence>
<evidence type="ECO:0000313" key="11">
    <source>
        <dbReference type="WBParaSite" id="scf7180000421088.g6277"/>
    </source>
</evidence>